<dbReference type="Proteomes" id="UP000419144">
    <property type="component" value="Unassembled WGS sequence"/>
</dbReference>
<accession>A0A640KW75</accession>
<organism evidence="2 3">
    <name type="scientific">Leishmania tarentolae</name>
    <name type="common">Sauroleishmania tarentolae</name>
    <dbReference type="NCBI Taxonomy" id="5689"/>
    <lineage>
        <taxon>Eukaryota</taxon>
        <taxon>Discoba</taxon>
        <taxon>Euglenozoa</taxon>
        <taxon>Kinetoplastea</taxon>
        <taxon>Metakinetoplastina</taxon>
        <taxon>Trypanosomatida</taxon>
        <taxon>Trypanosomatidae</taxon>
        <taxon>Leishmaniinae</taxon>
        <taxon>Leishmania</taxon>
        <taxon>lizard Leishmania</taxon>
    </lineage>
</organism>
<evidence type="ECO:0000313" key="3">
    <source>
        <dbReference type="Proteomes" id="UP000419144"/>
    </source>
</evidence>
<evidence type="ECO:0000313" key="2">
    <source>
        <dbReference type="EMBL" id="GET93618.1"/>
    </source>
</evidence>
<feature type="region of interest" description="Disordered" evidence="1">
    <location>
        <begin position="531"/>
        <end position="552"/>
    </location>
</feature>
<name>A0A640KW75_LEITA</name>
<proteinExistence type="predicted"/>
<protein>
    <submittedName>
        <fullName evidence="2">Uncharacterized protein</fullName>
    </submittedName>
</protein>
<keyword evidence="3" id="KW-1185">Reference proteome</keyword>
<reference evidence="2" key="1">
    <citation type="submission" date="2019-11" db="EMBL/GenBank/DDBJ databases">
        <title>Leishmania tarentolae CDS.</title>
        <authorList>
            <person name="Goto Y."/>
            <person name="Yamagishi J."/>
        </authorList>
    </citation>
    <scope>NUCLEOTIDE SEQUENCE [LARGE SCALE GENOMIC DNA]</scope>
    <source>
        <strain evidence="2">Parrot Tar II</strain>
    </source>
</reference>
<comment type="caution">
    <text evidence="2">The sequence shown here is derived from an EMBL/GenBank/DDBJ whole genome shotgun (WGS) entry which is preliminary data.</text>
</comment>
<dbReference type="AlphaFoldDB" id="A0A640KW75"/>
<dbReference type="OrthoDB" id="273207at2759"/>
<gene>
    <name evidence="2" type="ORF">LtaPh_3653200</name>
</gene>
<dbReference type="VEuPathDB" id="TriTrypDB:LtaPh_3653200"/>
<evidence type="ECO:0000256" key="1">
    <source>
        <dbReference type="SAM" id="MobiDB-lite"/>
    </source>
</evidence>
<dbReference type="EMBL" id="BLBS01000057">
    <property type="protein sequence ID" value="GET93618.1"/>
    <property type="molecule type" value="Genomic_DNA"/>
</dbReference>
<sequence length="979" mass="106585">MSVLVSLVQRAAAITRPYKSQDALLLIKALSVLRLNRPEVRVICEKASFLLASSPAEVPTAVLIDAVNSLCTLQSAHIPVVQRVLLKRFCELQSECTAQGSCSRTPTSSFAVDPRTAQKAALVLAKLGRTAGKTQATEHVLRLLHALLEHRREDAGLHMAYIALYVNSSRYTSNPRWWATTAPLKRSVQTLQRSVHFLLSNRQILTRSSGNVAWQLLHLLLVIPPSAHVAVGLQRSSAYLLEGPECERFDDYFAAGALAPKVSVGAYAQFVHSFGADMCQLDLQRTVALLRPLARPKEEASSAVLYTQKRWNVYDATKLANALAAILAVLATHPARSTSFVSHGGPDEQHPGVQASVCEHEVWRTAVQLCLTILCDLVDREKARLCSAHANDDVLMGTLISPDGFLLAALLDGYARGCAVLLESAEPPRGMRSTASTWSMLSTSIAALLGFVPLLSETPPTMISWMLRSLASLGRRGNCVDGDQLERSAASLLRQYLCSPSKSRCLRSDVETLYAYARLLSFTGNPDGSRKCSSTAGALTTPGKPPSHRLPPFSNLDPVVRDIVSRLRVRPSVADDESHTEDADMLLTALLYLHETMLSTLAAASDASTETMEVPPLLDELQSILAAYYCDMVAGTPSWKVEADVTVRAARLQAVAALLRSPQVSFCHSGAALATAAERITEQVGMTETPVGSSSMLRALAVLQRGQRTGVTGEFLSTPSIVFLLSTLCHRYQQYIHELMQMGGRPKHISEVVRVMWRARQVGVQLGFAEESGQDVLIDASIVLQGGHASLPQLWFPANLCRLEYLTCCAAADLLQLIADSQLKSPALVQMHPHTVRHLRATLFEQLTAVADVECVIRLLRSNVTTAVSQVVLPEKDDLCGVVRCVDASVSSLLDSALRTNGVAAESSQSGDWREQAGRLLHALVESQLFIRIPEMVSSGKDGGLRRRMLQLAEYVESSSRKTDTIAVLKMRLFFGDVL</sequence>